<dbReference type="OrthoDB" id="191139at2759"/>
<organism evidence="2 3">
    <name type="scientific">Hermanssonia centrifuga</name>
    <dbReference type="NCBI Taxonomy" id="98765"/>
    <lineage>
        <taxon>Eukaryota</taxon>
        <taxon>Fungi</taxon>
        <taxon>Dikarya</taxon>
        <taxon>Basidiomycota</taxon>
        <taxon>Agaricomycotina</taxon>
        <taxon>Agaricomycetes</taxon>
        <taxon>Polyporales</taxon>
        <taxon>Meruliaceae</taxon>
        <taxon>Hermanssonia</taxon>
    </lineage>
</organism>
<dbReference type="InterPro" id="IPR036291">
    <property type="entry name" value="NAD(P)-bd_dom_sf"/>
</dbReference>
<dbReference type="Proteomes" id="UP000186601">
    <property type="component" value="Unassembled WGS sequence"/>
</dbReference>
<reference evidence="2 3" key="1">
    <citation type="submission" date="2018-02" db="EMBL/GenBank/DDBJ databases">
        <title>Genome sequence of the basidiomycete white-rot fungus Phlebia centrifuga.</title>
        <authorList>
            <person name="Granchi Z."/>
            <person name="Peng M."/>
            <person name="de Vries R.P."/>
            <person name="Hilden K."/>
            <person name="Makela M.R."/>
            <person name="Grigoriev I."/>
            <person name="Riley R."/>
        </authorList>
    </citation>
    <scope>NUCLEOTIDE SEQUENCE [LARGE SCALE GENOMIC DNA]</scope>
    <source>
        <strain evidence="2 3">FBCC195</strain>
    </source>
</reference>
<dbReference type="PANTHER" id="PTHR43157">
    <property type="entry name" value="PHOSPHATIDYLINOSITOL-GLYCAN BIOSYNTHESIS CLASS F PROTEIN-RELATED"/>
    <property type="match status" value="1"/>
</dbReference>
<evidence type="ECO:0000256" key="1">
    <source>
        <dbReference type="ARBA" id="ARBA00023002"/>
    </source>
</evidence>
<dbReference type="InterPro" id="IPR002347">
    <property type="entry name" value="SDR_fam"/>
</dbReference>
<dbReference type="Pfam" id="PF00106">
    <property type="entry name" value="adh_short"/>
    <property type="match status" value="1"/>
</dbReference>
<proteinExistence type="predicted"/>
<keyword evidence="1" id="KW-0560">Oxidoreductase</keyword>
<dbReference type="SUPFAM" id="SSF51735">
    <property type="entry name" value="NAD(P)-binding Rossmann-fold domains"/>
    <property type="match status" value="1"/>
</dbReference>
<comment type="caution">
    <text evidence="2">The sequence shown here is derived from an EMBL/GenBank/DDBJ whole genome shotgun (WGS) entry which is preliminary data.</text>
</comment>
<dbReference type="PANTHER" id="PTHR43157:SF31">
    <property type="entry name" value="PHOSPHATIDYLINOSITOL-GLYCAN BIOSYNTHESIS CLASS F PROTEIN"/>
    <property type="match status" value="1"/>
</dbReference>
<dbReference type="STRING" id="98765.A0A2R6NT59"/>
<keyword evidence="3" id="KW-1185">Reference proteome</keyword>
<sequence length="118" mass="12611">MFSIFSKGFNPDKDLQDLTGKVVIVTGGNAGIGFATVAHLLKHGAKVYIGARNEGKAQAAIERLKANGPNSGGEVQYLNLDLSDVTKAKASAEHFLSNETRLDILSTPRSHNIFDSLN</sequence>
<evidence type="ECO:0000313" key="3">
    <source>
        <dbReference type="Proteomes" id="UP000186601"/>
    </source>
</evidence>
<dbReference type="EMBL" id="MLYV02000859">
    <property type="protein sequence ID" value="PSR76191.1"/>
    <property type="molecule type" value="Genomic_DNA"/>
</dbReference>
<dbReference type="Gene3D" id="3.40.50.720">
    <property type="entry name" value="NAD(P)-binding Rossmann-like Domain"/>
    <property type="match status" value="1"/>
</dbReference>
<protein>
    <recommendedName>
        <fullName evidence="4">NAD(P)-binding protein</fullName>
    </recommendedName>
</protein>
<name>A0A2R6NT59_9APHY</name>
<dbReference type="AlphaFoldDB" id="A0A2R6NT59"/>
<evidence type="ECO:0000313" key="2">
    <source>
        <dbReference type="EMBL" id="PSR76191.1"/>
    </source>
</evidence>
<accession>A0A2R6NT59</accession>
<evidence type="ECO:0008006" key="4">
    <source>
        <dbReference type="Google" id="ProtNLM"/>
    </source>
</evidence>
<gene>
    <name evidence="2" type="ORF">PHLCEN_2v8614</name>
</gene>
<dbReference type="GO" id="GO:0016491">
    <property type="term" value="F:oxidoreductase activity"/>
    <property type="evidence" value="ECO:0007669"/>
    <property type="project" value="UniProtKB-KW"/>
</dbReference>